<accession>A0ACB8DF68</accession>
<dbReference type="Proteomes" id="UP000821865">
    <property type="component" value="Chromosome 2"/>
</dbReference>
<gene>
    <name evidence="1" type="ORF">HPB49_019290</name>
</gene>
<protein>
    <submittedName>
        <fullName evidence="1">Uncharacterized protein</fullName>
    </submittedName>
</protein>
<comment type="caution">
    <text evidence="1">The sequence shown here is derived from an EMBL/GenBank/DDBJ whole genome shotgun (WGS) entry which is preliminary data.</text>
</comment>
<reference evidence="1" key="1">
    <citation type="submission" date="2020-05" db="EMBL/GenBank/DDBJ databases">
        <title>Large-scale comparative analyses of tick genomes elucidate their genetic diversity and vector capacities.</title>
        <authorList>
            <person name="Jia N."/>
            <person name="Wang J."/>
            <person name="Shi W."/>
            <person name="Du L."/>
            <person name="Sun Y."/>
            <person name="Zhan W."/>
            <person name="Jiang J."/>
            <person name="Wang Q."/>
            <person name="Zhang B."/>
            <person name="Ji P."/>
            <person name="Sakyi L.B."/>
            <person name="Cui X."/>
            <person name="Yuan T."/>
            <person name="Jiang B."/>
            <person name="Yang W."/>
            <person name="Lam T.T.-Y."/>
            <person name="Chang Q."/>
            <person name="Ding S."/>
            <person name="Wang X."/>
            <person name="Zhu J."/>
            <person name="Ruan X."/>
            <person name="Zhao L."/>
            <person name="Wei J."/>
            <person name="Que T."/>
            <person name="Du C."/>
            <person name="Cheng J."/>
            <person name="Dai P."/>
            <person name="Han X."/>
            <person name="Huang E."/>
            <person name="Gao Y."/>
            <person name="Liu J."/>
            <person name="Shao H."/>
            <person name="Ye R."/>
            <person name="Li L."/>
            <person name="Wei W."/>
            <person name="Wang X."/>
            <person name="Wang C."/>
            <person name="Yang T."/>
            <person name="Huo Q."/>
            <person name="Li W."/>
            <person name="Guo W."/>
            <person name="Chen H."/>
            <person name="Zhou L."/>
            <person name="Ni X."/>
            <person name="Tian J."/>
            <person name="Zhou Y."/>
            <person name="Sheng Y."/>
            <person name="Liu T."/>
            <person name="Pan Y."/>
            <person name="Xia L."/>
            <person name="Li J."/>
            <person name="Zhao F."/>
            <person name="Cao W."/>
        </authorList>
    </citation>
    <scope>NUCLEOTIDE SEQUENCE</scope>
    <source>
        <strain evidence="1">Dsil-2018</strain>
    </source>
</reference>
<name>A0ACB8DF68_DERSI</name>
<proteinExistence type="predicted"/>
<dbReference type="EMBL" id="CM023471">
    <property type="protein sequence ID" value="KAH7966769.1"/>
    <property type="molecule type" value="Genomic_DNA"/>
</dbReference>
<organism evidence="1 2">
    <name type="scientific">Dermacentor silvarum</name>
    <name type="common">Tick</name>
    <dbReference type="NCBI Taxonomy" id="543639"/>
    <lineage>
        <taxon>Eukaryota</taxon>
        <taxon>Metazoa</taxon>
        <taxon>Ecdysozoa</taxon>
        <taxon>Arthropoda</taxon>
        <taxon>Chelicerata</taxon>
        <taxon>Arachnida</taxon>
        <taxon>Acari</taxon>
        <taxon>Parasitiformes</taxon>
        <taxon>Ixodida</taxon>
        <taxon>Ixodoidea</taxon>
        <taxon>Ixodidae</taxon>
        <taxon>Rhipicephalinae</taxon>
        <taxon>Dermacentor</taxon>
    </lineage>
</organism>
<evidence type="ECO:0000313" key="1">
    <source>
        <dbReference type="EMBL" id="KAH7966769.1"/>
    </source>
</evidence>
<sequence length="519" mass="56933">MASRQRCAVATGSGRRHPMQNQQQCAQNSATPRRGESDEARPDQKTEEGCSASLGRWPAIVVQHLYVPPTCTGFLREVLWSLGSLVAERERPSIFQPFYSSSNVDDGVPEPQQKHVLCECDVGVIQQPAQSAQLMQFDVEQDEENGTEELHAGTVVTLHTTMADGSGDKQRDLALIERHRANSGPGANYGLVTTTRGTMPVTLMHWVRVDIGAWRSADGSCRKRLLAAGSAYTPLLVSARDRDTRDVRVLVKQAVETCAGVSTMASRQRCAVATGSGRSHPRQNQQQCAQNSATPRRGESDEARPDQKTEEGCSASLGRWPAIVVQHLYAPPTCTGFLREMLWSLGSFVAERERPSIFQPFYSASNVDDGVPEPQQKPVLCECDVGVIQQPAQSAQLMQFDVEHREDEENGTEELHAVTDDKDVAALHTTTADGSGDEQRKPALIERHRANSEPEANYGPVTTTRGAMPVTLMHWVRVDIGAWRSAGGQFPQTLHCGHKLIGCLHVYPAWPRAARNCQG</sequence>
<evidence type="ECO:0000313" key="2">
    <source>
        <dbReference type="Proteomes" id="UP000821865"/>
    </source>
</evidence>
<keyword evidence="2" id="KW-1185">Reference proteome</keyword>